<dbReference type="Proteomes" id="UP000006402">
    <property type="component" value="Unassembled WGS sequence"/>
</dbReference>
<evidence type="ECO:0000256" key="3">
    <source>
        <dbReference type="ARBA" id="ARBA00023172"/>
    </source>
</evidence>
<dbReference type="GO" id="GO:0003677">
    <property type="term" value="F:DNA binding"/>
    <property type="evidence" value="ECO:0007669"/>
    <property type="project" value="UniProtKB-KW"/>
</dbReference>
<feature type="non-terminal residue" evidence="7">
    <location>
        <position position="63"/>
    </location>
</feature>
<dbReference type="InterPro" id="IPR006119">
    <property type="entry name" value="Resolv_N"/>
</dbReference>
<reference evidence="7 8" key="1">
    <citation type="submission" date="2012-04" db="EMBL/GenBank/DDBJ databases">
        <authorList>
            <person name="Weinstock G."/>
            <person name="Sodergren E."/>
            <person name="Lobos E.A."/>
            <person name="Fulton L."/>
            <person name="Fulton R."/>
            <person name="Courtney L."/>
            <person name="Fronick C."/>
            <person name="O'Laughlin M."/>
            <person name="Godfrey J."/>
            <person name="Wilson R.M."/>
            <person name="Miner T."/>
            <person name="Farmer C."/>
            <person name="Delehaunty K."/>
            <person name="Cordes M."/>
            <person name="Minx P."/>
            <person name="Tomlinson C."/>
            <person name="Chen J."/>
            <person name="Wollam A."/>
            <person name="Pepin K.H."/>
            <person name="Bhonagiri V."/>
            <person name="Zhang X."/>
            <person name="Suruliraj S."/>
            <person name="Warren W."/>
            <person name="Mitreva M."/>
            <person name="Mardis E.R."/>
            <person name="Wilson R.K."/>
        </authorList>
    </citation>
    <scope>NUCLEOTIDE SEQUENCE [LARGE SCALE GENOMIC DNA]</scope>
    <source>
        <strain evidence="7 8">R496</strain>
    </source>
</reference>
<keyword evidence="1" id="KW-0229">DNA integration</keyword>
<name>A0AAV3GRT2_ENTFC</name>
<gene>
    <name evidence="7" type="ORF">HMPREF1378_03026</name>
</gene>
<dbReference type="GO" id="GO:0015074">
    <property type="term" value="P:DNA integration"/>
    <property type="evidence" value="ECO:0007669"/>
    <property type="project" value="UniProtKB-KW"/>
</dbReference>
<dbReference type="PROSITE" id="PS51736">
    <property type="entry name" value="RECOMBINASES_3"/>
    <property type="match status" value="1"/>
</dbReference>
<protein>
    <recommendedName>
        <fullName evidence="6">Resolvase/invertase-type recombinase catalytic domain-containing protein</fullName>
    </recommendedName>
</protein>
<comment type="caution">
    <text evidence="7">The sequence shown here is derived from an EMBL/GenBank/DDBJ whole genome shotgun (WGS) entry which is preliminary data.</text>
</comment>
<evidence type="ECO:0000259" key="6">
    <source>
        <dbReference type="PROSITE" id="PS51736"/>
    </source>
</evidence>
<evidence type="ECO:0000256" key="2">
    <source>
        <dbReference type="ARBA" id="ARBA00023125"/>
    </source>
</evidence>
<evidence type="ECO:0000313" key="7">
    <source>
        <dbReference type="EMBL" id="EJX48051.1"/>
    </source>
</evidence>
<dbReference type="InterPro" id="IPR006118">
    <property type="entry name" value="Recombinase_CS"/>
</dbReference>
<evidence type="ECO:0000256" key="1">
    <source>
        <dbReference type="ARBA" id="ARBA00022908"/>
    </source>
</evidence>
<evidence type="ECO:0000256" key="5">
    <source>
        <dbReference type="PROSITE-ProRule" id="PRU10137"/>
    </source>
</evidence>
<feature type="active site" description="O-(5'-phospho-DNA)-serine intermediate" evidence="4 5">
    <location>
        <position position="9"/>
    </location>
</feature>
<keyword evidence="2" id="KW-0238">DNA-binding</keyword>
<sequence length="63" mass="7445">MRVAYIRVSSIDQNEQRQIEEMKKFGAERIFIEKQSGATITHRPVFQEALDYVRDQDIFIVEA</sequence>
<dbReference type="Gene3D" id="3.40.50.1390">
    <property type="entry name" value="Resolvase, N-terminal catalytic domain"/>
    <property type="match status" value="1"/>
</dbReference>
<dbReference type="EMBL" id="AMAH01000263">
    <property type="protein sequence ID" value="EJX48051.1"/>
    <property type="molecule type" value="Genomic_DNA"/>
</dbReference>
<dbReference type="PROSITE" id="PS00397">
    <property type="entry name" value="RECOMBINASES_1"/>
    <property type="match status" value="1"/>
</dbReference>
<dbReference type="SUPFAM" id="SSF53041">
    <property type="entry name" value="Resolvase-like"/>
    <property type="match status" value="1"/>
</dbReference>
<feature type="domain" description="Resolvase/invertase-type recombinase catalytic" evidence="6">
    <location>
        <begin position="1"/>
        <end position="63"/>
    </location>
</feature>
<dbReference type="InterPro" id="IPR036162">
    <property type="entry name" value="Resolvase-like_N_sf"/>
</dbReference>
<evidence type="ECO:0000256" key="4">
    <source>
        <dbReference type="PIRSR" id="PIRSR606118-50"/>
    </source>
</evidence>
<dbReference type="RefSeq" id="WP_002349874.1">
    <property type="nucleotide sequence ID" value="NZ_JH808715.1"/>
</dbReference>
<evidence type="ECO:0000313" key="8">
    <source>
        <dbReference type="Proteomes" id="UP000006402"/>
    </source>
</evidence>
<proteinExistence type="predicted"/>
<dbReference type="AlphaFoldDB" id="A0AAV3GRT2"/>
<accession>A0AAV3GRT2</accession>
<dbReference type="Pfam" id="PF00239">
    <property type="entry name" value="Resolvase"/>
    <property type="match status" value="1"/>
</dbReference>
<dbReference type="GO" id="GO:0000150">
    <property type="term" value="F:DNA strand exchange activity"/>
    <property type="evidence" value="ECO:0007669"/>
    <property type="project" value="InterPro"/>
</dbReference>
<keyword evidence="3" id="KW-0233">DNA recombination</keyword>
<organism evidence="7 8">
    <name type="scientific">Enterococcus faecium R496</name>
    <dbReference type="NCBI Taxonomy" id="1134836"/>
    <lineage>
        <taxon>Bacteria</taxon>
        <taxon>Bacillati</taxon>
        <taxon>Bacillota</taxon>
        <taxon>Bacilli</taxon>
        <taxon>Lactobacillales</taxon>
        <taxon>Enterococcaceae</taxon>
        <taxon>Enterococcus</taxon>
    </lineage>
</organism>